<dbReference type="EMBL" id="WVUK01000056">
    <property type="protein sequence ID" value="KAF7493155.1"/>
    <property type="molecule type" value="Genomic_DNA"/>
</dbReference>
<keyword evidence="5" id="KW-1185">Reference proteome</keyword>
<feature type="transmembrane region" description="Helical" evidence="2">
    <location>
        <begin position="26"/>
        <end position="50"/>
    </location>
</feature>
<evidence type="ECO:0000313" key="5">
    <source>
        <dbReference type="Proteomes" id="UP000070412"/>
    </source>
</evidence>
<feature type="region of interest" description="Disordered" evidence="1">
    <location>
        <begin position="196"/>
        <end position="226"/>
    </location>
</feature>
<feature type="compositionally biased region" description="Low complexity" evidence="1">
    <location>
        <begin position="200"/>
        <end position="217"/>
    </location>
</feature>
<evidence type="ECO:0000256" key="1">
    <source>
        <dbReference type="SAM" id="MobiDB-lite"/>
    </source>
</evidence>
<evidence type="ECO:0000313" key="3">
    <source>
        <dbReference type="EMBL" id="KAF7493155.1"/>
    </source>
</evidence>
<feature type="compositionally biased region" description="Low complexity" evidence="1">
    <location>
        <begin position="161"/>
        <end position="172"/>
    </location>
</feature>
<dbReference type="AlphaFoldDB" id="A0A834VEY3"/>
<proteinExistence type="predicted"/>
<accession>A0A834VEY3</accession>
<reference evidence="3" key="2">
    <citation type="submission" date="2020-01" db="EMBL/GenBank/DDBJ databases">
        <authorList>
            <person name="Korhonen P.K.K."/>
            <person name="Guangxu M.G."/>
            <person name="Wang T.W."/>
            <person name="Stroehlein A.J.S."/>
            <person name="Young N.D."/>
            <person name="Ang C.-S.A."/>
            <person name="Fernando D.W.F."/>
            <person name="Lu H.L."/>
            <person name="Taylor S.T."/>
            <person name="Ehtesham M.E.M."/>
            <person name="Najaraj S.H.N."/>
            <person name="Harsha G.H.G."/>
            <person name="Madugundu A.M."/>
            <person name="Renuse S.R."/>
            <person name="Holt D.H."/>
            <person name="Pandey A.P."/>
            <person name="Papenfuss A.P."/>
            <person name="Gasser R.B.G."/>
            <person name="Fischer K.F."/>
        </authorList>
    </citation>
    <scope>NUCLEOTIDE SEQUENCE</scope>
    <source>
        <strain evidence="3">SSS_KF_BRIS2020</strain>
    </source>
</reference>
<feature type="region of interest" description="Disordered" evidence="1">
    <location>
        <begin position="161"/>
        <end position="183"/>
    </location>
</feature>
<keyword evidence="2" id="KW-1133">Transmembrane helix</keyword>
<dbReference type="EnsemblMetazoa" id="SSS_4017s_mrna">
    <property type="protein sequence ID" value="KAF7493155.1"/>
    <property type="gene ID" value="SSS_4017"/>
</dbReference>
<keyword evidence="2" id="KW-0812">Transmembrane</keyword>
<organism evidence="3">
    <name type="scientific">Sarcoptes scabiei</name>
    <name type="common">Itch mite</name>
    <name type="synonym">Acarus scabiei</name>
    <dbReference type="NCBI Taxonomy" id="52283"/>
    <lineage>
        <taxon>Eukaryota</taxon>
        <taxon>Metazoa</taxon>
        <taxon>Ecdysozoa</taxon>
        <taxon>Arthropoda</taxon>
        <taxon>Chelicerata</taxon>
        <taxon>Arachnida</taxon>
        <taxon>Acari</taxon>
        <taxon>Acariformes</taxon>
        <taxon>Sarcoptiformes</taxon>
        <taxon>Astigmata</taxon>
        <taxon>Psoroptidia</taxon>
        <taxon>Sarcoptoidea</taxon>
        <taxon>Sarcoptidae</taxon>
        <taxon>Sarcoptinae</taxon>
        <taxon>Sarcoptes</taxon>
    </lineage>
</organism>
<feature type="compositionally biased region" description="Polar residues" evidence="1">
    <location>
        <begin position="173"/>
        <end position="183"/>
    </location>
</feature>
<dbReference type="Proteomes" id="UP000070412">
    <property type="component" value="Unassembled WGS sequence"/>
</dbReference>
<reference evidence="4" key="3">
    <citation type="submission" date="2022-06" db="UniProtKB">
        <authorList>
            <consortium name="EnsemblMetazoa"/>
        </authorList>
    </citation>
    <scope>IDENTIFICATION</scope>
</reference>
<gene>
    <name evidence="3" type="ORF">SSS_4017</name>
</gene>
<keyword evidence="2" id="KW-0472">Membrane</keyword>
<evidence type="ECO:0000313" key="4">
    <source>
        <dbReference type="EnsemblMetazoa" id="KAF7493155.1"/>
    </source>
</evidence>
<sequence>MAILPLLCRGVKCSERNLVTSSKSSINLFIILTFVTSGCLLFLLMQCVWIRKRNKQSRKPRLLNRASDSKLAYKTKIPSQIQTSRSRLNDGDRIRSISNEKKDQEIAIKVSSRIDQRVRSKSKLIKQNESRMELAKHSINLGGEKLLDSTSDENVMKTITTPTTATAKTTKTNSASDQPQSSTTMIPISLFGKQLRSSTPSLKQPQQQESKSKSLPKTNEKNIDDDSYRSSFSIRAGGLSYYYDLIKQYKNIRSVSQYHQIPKKSLQ</sequence>
<protein>
    <submittedName>
        <fullName evidence="3 4">Uncharacterized protein</fullName>
    </submittedName>
</protein>
<name>A0A834VEY3_SARSC</name>
<evidence type="ECO:0000256" key="2">
    <source>
        <dbReference type="SAM" id="Phobius"/>
    </source>
</evidence>
<reference evidence="5" key="1">
    <citation type="journal article" date="2020" name="PLoS Negl. Trop. Dis.">
        <title>High-quality nuclear genome for Sarcoptes scabiei-A critical resource for a neglected parasite.</title>
        <authorList>
            <person name="Korhonen P.K."/>
            <person name="Gasser R.B."/>
            <person name="Ma G."/>
            <person name="Wang T."/>
            <person name="Stroehlein A.J."/>
            <person name="Young N.D."/>
            <person name="Ang C.S."/>
            <person name="Fernando D.D."/>
            <person name="Lu H.C."/>
            <person name="Taylor S."/>
            <person name="Reynolds S.L."/>
            <person name="Mofiz E."/>
            <person name="Najaraj S.H."/>
            <person name="Gowda H."/>
            <person name="Madugundu A."/>
            <person name="Renuse S."/>
            <person name="Holt D."/>
            <person name="Pandey A."/>
            <person name="Papenfuss A.T."/>
            <person name="Fischer K."/>
        </authorList>
    </citation>
    <scope>NUCLEOTIDE SEQUENCE [LARGE SCALE GENOMIC DNA]</scope>
</reference>